<accession>A0AA38VY32</accession>
<reference evidence="3" key="1">
    <citation type="submission" date="2022-07" db="EMBL/GenBank/DDBJ databases">
        <title>Fungi with potential for degradation of polypropylene.</title>
        <authorList>
            <person name="Gostincar C."/>
        </authorList>
    </citation>
    <scope>NUCLEOTIDE SEQUENCE</scope>
    <source>
        <strain evidence="3">EXF-13287</strain>
    </source>
</reference>
<protein>
    <submittedName>
        <fullName evidence="3">Uncharacterized protein</fullName>
    </submittedName>
</protein>
<gene>
    <name evidence="3" type="ORF">NKR19_g4522</name>
</gene>
<evidence type="ECO:0000256" key="1">
    <source>
        <dbReference type="SAM" id="MobiDB-lite"/>
    </source>
</evidence>
<keyword evidence="4" id="KW-1185">Reference proteome</keyword>
<evidence type="ECO:0000256" key="2">
    <source>
        <dbReference type="SAM" id="Phobius"/>
    </source>
</evidence>
<dbReference type="AlphaFoldDB" id="A0AA38VY32"/>
<feature type="compositionally biased region" description="Basic and acidic residues" evidence="1">
    <location>
        <begin position="7"/>
        <end position="16"/>
    </location>
</feature>
<evidence type="ECO:0000313" key="3">
    <source>
        <dbReference type="EMBL" id="KAJ9152298.1"/>
    </source>
</evidence>
<evidence type="ECO:0000313" key="4">
    <source>
        <dbReference type="Proteomes" id="UP001174691"/>
    </source>
</evidence>
<name>A0AA38VY32_9PEZI</name>
<dbReference type="Proteomes" id="UP001174691">
    <property type="component" value="Unassembled WGS sequence"/>
</dbReference>
<feature type="compositionally biased region" description="Basic and acidic residues" evidence="1">
    <location>
        <begin position="380"/>
        <end position="391"/>
    </location>
</feature>
<organism evidence="3 4">
    <name type="scientific">Coniochaeta hoffmannii</name>
    <dbReference type="NCBI Taxonomy" id="91930"/>
    <lineage>
        <taxon>Eukaryota</taxon>
        <taxon>Fungi</taxon>
        <taxon>Dikarya</taxon>
        <taxon>Ascomycota</taxon>
        <taxon>Pezizomycotina</taxon>
        <taxon>Sordariomycetes</taxon>
        <taxon>Sordariomycetidae</taxon>
        <taxon>Coniochaetales</taxon>
        <taxon>Coniochaetaceae</taxon>
        <taxon>Coniochaeta</taxon>
    </lineage>
</organism>
<keyword evidence="2" id="KW-0812">Transmembrane</keyword>
<feature type="transmembrane region" description="Helical" evidence="2">
    <location>
        <begin position="270"/>
        <end position="291"/>
    </location>
</feature>
<feature type="region of interest" description="Disordered" evidence="1">
    <location>
        <begin position="380"/>
        <end position="402"/>
    </location>
</feature>
<feature type="region of interest" description="Disordered" evidence="1">
    <location>
        <begin position="1"/>
        <end position="39"/>
    </location>
</feature>
<dbReference type="EMBL" id="JANBVN010000057">
    <property type="protein sequence ID" value="KAJ9152298.1"/>
    <property type="molecule type" value="Genomic_DNA"/>
</dbReference>
<proteinExistence type="predicted"/>
<keyword evidence="2" id="KW-0472">Membrane</keyword>
<feature type="transmembrane region" description="Helical" evidence="2">
    <location>
        <begin position="311"/>
        <end position="330"/>
    </location>
</feature>
<comment type="caution">
    <text evidence="3">The sequence shown here is derived from an EMBL/GenBank/DDBJ whole genome shotgun (WGS) entry which is preliminary data.</text>
</comment>
<sequence>MAVSDSDYDRSNDRLSRLRPSSTRQVDVPVPSEKPDDMSTPRWHAALAVHKLKGLKPGSPSARLQADTDRCGPFPCISALAPRTANRVFGHLSSGDHCNWTLLKAGFLADGYRVALLQAIISILINHIRRTFVPWLGSYWFYHPMEDLRLALSNPHIFLEETVSYPWSWVLFSFLQRWAVDLSAYWMMVALLANNGRVPRSAIEKLHTSSKAVIISLEGLMHLCKIGLGVYMLMTLDYIFCRSTHTVSVVISVYKLATGRKADHLALRQLTGAFTADAALIVWMVACYLWLAFRPTTSHALMSALRGKPGLLAVMMAVVGSMWTMLRYRARLYILLEMNQMFIVLGALFIAVVLLAREFVDDPLGLKVNAVVTRMREREAKESEAEGRKATEALPSQVREESSIYLSRVRAPIR</sequence>
<keyword evidence="2" id="KW-1133">Transmembrane helix</keyword>
<feature type="transmembrane region" description="Helical" evidence="2">
    <location>
        <begin position="342"/>
        <end position="360"/>
    </location>
</feature>